<dbReference type="Pfam" id="PF00144">
    <property type="entry name" value="Beta-lactamase"/>
    <property type="match status" value="1"/>
</dbReference>
<gene>
    <name evidence="2" type="ORF">ASU33_20290</name>
</gene>
<keyword evidence="3" id="KW-1185">Reference proteome</keyword>
<dbReference type="AlphaFoldDB" id="A0A9X0L5V6"/>
<reference evidence="2 3" key="1">
    <citation type="submission" date="2015-11" db="EMBL/GenBank/DDBJ databases">
        <title>Solirubrum puertoriconensis gen. nov. an environmental bacteria isolated in Puerto Rico.</title>
        <authorList>
            <person name="Cuebas-Irizarry M.F."/>
            <person name="Montalvo-Rodriguez R."/>
        </authorList>
    </citation>
    <scope>NUCLEOTIDE SEQUENCE [LARGE SCALE GENOMIC DNA]</scope>
    <source>
        <strain evidence="2 3">MC1A</strain>
    </source>
</reference>
<sequence length="367" mass="39909">MLMPYLLAFLVALSPAADQPAATAAGSAPRTAAAQPEGLAAYVEQQARQGFSGAVLVARGAEVLLEQEATTGAATRPVRAYWLGSLSKQFAAAAVLKLAEQGRLQVQDSLPRFFAAVPADKRRITLHQLLTHTAGLADRYSADGETDFNRAVRAILRQPLSAAPGKGYRYSSDGYALLALAVEKAAGMPYEQYLRTQLLEPAGLRQTGFWGEPLPPDLKLAPVLDEQRTRRVDSRVYRQGQSQANYGYRGATGMYSTARDLLRWISALRGRQLLGEGSLRQLWAPAVPVRREGEREVFYGYGWVVLTRGGQTVELRHSGVEDWLGHNSHLILAGEYTIAVLSNAGDPNGEAWSRKVAEGLQQRLAAP</sequence>
<dbReference type="Gene3D" id="3.40.710.10">
    <property type="entry name" value="DD-peptidase/beta-lactamase superfamily"/>
    <property type="match status" value="1"/>
</dbReference>
<dbReference type="InterPro" id="IPR050491">
    <property type="entry name" value="AmpC-like"/>
</dbReference>
<dbReference type="PANTHER" id="PTHR46825">
    <property type="entry name" value="D-ALANYL-D-ALANINE-CARBOXYPEPTIDASE/ENDOPEPTIDASE AMPH"/>
    <property type="match status" value="1"/>
</dbReference>
<evidence type="ECO:0000313" key="2">
    <source>
        <dbReference type="EMBL" id="KUG09158.1"/>
    </source>
</evidence>
<dbReference type="InterPro" id="IPR001466">
    <property type="entry name" value="Beta-lactam-related"/>
</dbReference>
<dbReference type="InterPro" id="IPR012338">
    <property type="entry name" value="Beta-lactam/transpept-like"/>
</dbReference>
<proteinExistence type="predicted"/>
<feature type="domain" description="Beta-lactamase-related" evidence="1">
    <location>
        <begin position="44"/>
        <end position="351"/>
    </location>
</feature>
<dbReference type="PANTHER" id="PTHR46825:SF9">
    <property type="entry name" value="BETA-LACTAMASE-RELATED DOMAIN-CONTAINING PROTEIN"/>
    <property type="match status" value="1"/>
</dbReference>
<evidence type="ECO:0000313" key="3">
    <source>
        <dbReference type="Proteomes" id="UP000054223"/>
    </source>
</evidence>
<dbReference type="SUPFAM" id="SSF56601">
    <property type="entry name" value="beta-lactamase/transpeptidase-like"/>
    <property type="match status" value="1"/>
</dbReference>
<dbReference type="EMBL" id="LNAL01000005">
    <property type="protein sequence ID" value="KUG09158.1"/>
    <property type="molecule type" value="Genomic_DNA"/>
</dbReference>
<comment type="caution">
    <text evidence="2">The sequence shown here is derived from an EMBL/GenBank/DDBJ whole genome shotgun (WGS) entry which is preliminary data.</text>
</comment>
<accession>A0A9X0L5V6</accession>
<evidence type="ECO:0000259" key="1">
    <source>
        <dbReference type="Pfam" id="PF00144"/>
    </source>
</evidence>
<name>A0A9X0L5V6_SOLP1</name>
<dbReference type="Proteomes" id="UP000054223">
    <property type="component" value="Unassembled WGS sequence"/>
</dbReference>
<organism evidence="2 3">
    <name type="scientific">Solirubrum puertoriconensis</name>
    <dbReference type="NCBI Taxonomy" id="1751427"/>
    <lineage>
        <taxon>Bacteria</taxon>
        <taxon>Pseudomonadati</taxon>
        <taxon>Bacteroidota</taxon>
        <taxon>Cytophagia</taxon>
        <taxon>Cytophagales</taxon>
    </lineage>
</organism>
<protein>
    <recommendedName>
        <fullName evidence="1">Beta-lactamase-related domain-containing protein</fullName>
    </recommendedName>
</protein>